<evidence type="ECO:0000256" key="1">
    <source>
        <dbReference type="SAM" id="Phobius"/>
    </source>
</evidence>
<evidence type="ECO:0000259" key="2">
    <source>
        <dbReference type="Pfam" id="PF14534"/>
    </source>
</evidence>
<dbReference type="Pfam" id="PF14534">
    <property type="entry name" value="DUF4440"/>
    <property type="match status" value="1"/>
</dbReference>
<feature type="transmembrane region" description="Helical" evidence="1">
    <location>
        <begin position="159"/>
        <end position="177"/>
    </location>
</feature>
<reference evidence="3 4" key="1">
    <citation type="submission" date="2022-10" db="EMBL/GenBank/DDBJ databases">
        <title>Luteolibacter arcticus strain CCTCC AB 2014275, whole genome shotgun sequencing project.</title>
        <authorList>
            <person name="Zhao G."/>
            <person name="Shen L."/>
        </authorList>
    </citation>
    <scope>NUCLEOTIDE SEQUENCE [LARGE SCALE GENOMIC DNA]</scope>
    <source>
        <strain evidence="3 4">CCTCC AB 2014275</strain>
    </source>
</reference>
<proteinExistence type="predicted"/>
<comment type="caution">
    <text evidence="3">The sequence shown here is derived from an EMBL/GenBank/DDBJ whole genome shotgun (WGS) entry which is preliminary data.</text>
</comment>
<dbReference type="Proteomes" id="UP001320876">
    <property type="component" value="Unassembled WGS sequence"/>
</dbReference>
<gene>
    <name evidence="3" type="ORF">OKA05_07010</name>
</gene>
<sequence>MKALLVLFALCLPLAASEEDKEALRKLRGIYEQAIAARDFSPLQPHLAADFTGVMITADEVKGYDGILTYWKKVEEFLGKNGTYKVTIEPDDTIFEGNLAIAKGRALEQVTRGGNAFDFTTQWTAIARKEGDAWKLVRIQASIDPVNNPIVTSLQKMKLWTIGIAAALAGLVIGRLLPRRKAQA</sequence>
<dbReference type="EMBL" id="JAPDDT010000002">
    <property type="protein sequence ID" value="MCW1922297.1"/>
    <property type="molecule type" value="Genomic_DNA"/>
</dbReference>
<feature type="domain" description="DUF4440" evidence="2">
    <location>
        <begin position="24"/>
        <end position="136"/>
    </location>
</feature>
<dbReference type="InterPro" id="IPR032710">
    <property type="entry name" value="NTF2-like_dom_sf"/>
</dbReference>
<evidence type="ECO:0000313" key="4">
    <source>
        <dbReference type="Proteomes" id="UP001320876"/>
    </source>
</evidence>
<keyword evidence="1" id="KW-0812">Transmembrane</keyword>
<dbReference type="Gene3D" id="3.10.450.50">
    <property type="match status" value="1"/>
</dbReference>
<name>A0ABT3GFB5_9BACT</name>
<dbReference type="InterPro" id="IPR027843">
    <property type="entry name" value="DUF4440"/>
</dbReference>
<keyword evidence="1" id="KW-1133">Transmembrane helix</keyword>
<organism evidence="3 4">
    <name type="scientific">Luteolibacter arcticus</name>
    <dbReference type="NCBI Taxonomy" id="1581411"/>
    <lineage>
        <taxon>Bacteria</taxon>
        <taxon>Pseudomonadati</taxon>
        <taxon>Verrucomicrobiota</taxon>
        <taxon>Verrucomicrobiia</taxon>
        <taxon>Verrucomicrobiales</taxon>
        <taxon>Verrucomicrobiaceae</taxon>
        <taxon>Luteolibacter</taxon>
    </lineage>
</organism>
<keyword evidence="4" id="KW-1185">Reference proteome</keyword>
<protein>
    <submittedName>
        <fullName evidence="3">Nuclear transport factor 2 family protein</fullName>
    </submittedName>
</protein>
<dbReference type="RefSeq" id="WP_264486406.1">
    <property type="nucleotide sequence ID" value="NZ_JAPDDT010000002.1"/>
</dbReference>
<dbReference type="SUPFAM" id="SSF54427">
    <property type="entry name" value="NTF2-like"/>
    <property type="match status" value="1"/>
</dbReference>
<keyword evidence="1" id="KW-0472">Membrane</keyword>
<accession>A0ABT3GFB5</accession>
<evidence type="ECO:0000313" key="3">
    <source>
        <dbReference type="EMBL" id="MCW1922297.1"/>
    </source>
</evidence>